<name>A0A0B7IQR5_9FLAO</name>
<accession>A0A0B7IQR5</accession>
<proteinExistence type="predicted"/>
<dbReference type="EMBL" id="CDOK01000162">
    <property type="protein sequence ID" value="CEN52367.1"/>
    <property type="molecule type" value="Genomic_DNA"/>
</dbReference>
<organism evidence="1 2">
    <name type="scientific">Capnocytophaga canimorsus</name>
    <dbReference type="NCBI Taxonomy" id="28188"/>
    <lineage>
        <taxon>Bacteria</taxon>
        <taxon>Pseudomonadati</taxon>
        <taxon>Bacteroidota</taxon>
        <taxon>Flavobacteriia</taxon>
        <taxon>Flavobacteriales</taxon>
        <taxon>Flavobacteriaceae</taxon>
        <taxon>Capnocytophaga</taxon>
    </lineage>
</organism>
<protein>
    <submittedName>
        <fullName evidence="1">Uncharacterized protein</fullName>
    </submittedName>
</protein>
<reference evidence="2" key="1">
    <citation type="submission" date="2015-01" db="EMBL/GenBank/DDBJ databases">
        <authorList>
            <person name="MANFREDI Pablo"/>
        </authorList>
    </citation>
    <scope>NUCLEOTIDE SEQUENCE [LARGE SCALE GENOMIC DNA]</scope>
    <source>
        <strain evidence="2">Cc11</strain>
    </source>
</reference>
<gene>
    <name evidence="1" type="ORF">CCAN11_2440051</name>
</gene>
<evidence type="ECO:0000313" key="2">
    <source>
        <dbReference type="Proteomes" id="UP000039370"/>
    </source>
</evidence>
<evidence type="ECO:0000313" key="1">
    <source>
        <dbReference type="EMBL" id="CEN52367.1"/>
    </source>
</evidence>
<sequence>MLQNSSTIDARYEHFISKVVQTQIILYP</sequence>
<dbReference type="AlphaFoldDB" id="A0A0B7IQR5"/>
<dbReference type="Proteomes" id="UP000039370">
    <property type="component" value="Unassembled WGS sequence"/>
</dbReference>